<dbReference type="Gene3D" id="3.30.70.1290">
    <property type="entry name" value="Transposase IS200-like"/>
    <property type="match status" value="1"/>
</dbReference>
<feature type="domain" description="Transposase IS200-like" evidence="1">
    <location>
        <begin position="9"/>
        <end position="124"/>
    </location>
</feature>
<dbReference type="SMART" id="SM01321">
    <property type="entry name" value="Y1_Tnp"/>
    <property type="match status" value="1"/>
</dbReference>
<dbReference type="RefSeq" id="WP_091515704.1">
    <property type="nucleotide sequence ID" value="NZ_FNFH01000006.1"/>
</dbReference>
<proteinExistence type="predicted"/>
<dbReference type="InterPro" id="IPR002686">
    <property type="entry name" value="Transposase_17"/>
</dbReference>
<dbReference type="PANTHER" id="PTHR34322:SF2">
    <property type="entry name" value="TRANSPOSASE IS200-LIKE DOMAIN-CONTAINING PROTEIN"/>
    <property type="match status" value="1"/>
</dbReference>
<dbReference type="Pfam" id="PF01797">
    <property type="entry name" value="Y1_Tnp"/>
    <property type="match status" value="1"/>
</dbReference>
<evidence type="ECO:0000313" key="3">
    <source>
        <dbReference type="Proteomes" id="UP000199305"/>
    </source>
</evidence>
<sequence length="231" mass="26825">MARLPRLAPVGIPQHVIQRGNNRQVCFCCEDDFIAYAGWLRDYADEYGVEVHAWVFMTNHVHLLVTPLREQAVSKTMQALGRMYVRYFNRAYRRSGTLWEGRYKSCLVQVEEYLLQCYRYIELNPVRAGMVQAPADYFWSSFGTNGLGRESGLVTPHAEYLKLGRYPKQRRERYRGLFAAHMDPAIAERITLTTNRGLALGNDRFRQQIEQQYQRRVTPLKAGRPRLTASG</sequence>
<keyword evidence="3" id="KW-1185">Reference proteome</keyword>
<dbReference type="GO" id="GO:0004803">
    <property type="term" value="F:transposase activity"/>
    <property type="evidence" value="ECO:0007669"/>
    <property type="project" value="InterPro"/>
</dbReference>
<organism evidence="2 3">
    <name type="scientific">Microbulbifer yueqingensis</name>
    <dbReference type="NCBI Taxonomy" id="658219"/>
    <lineage>
        <taxon>Bacteria</taxon>
        <taxon>Pseudomonadati</taxon>
        <taxon>Pseudomonadota</taxon>
        <taxon>Gammaproteobacteria</taxon>
        <taxon>Cellvibrionales</taxon>
        <taxon>Microbulbiferaceae</taxon>
        <taxon>Microbulbifer</taxon>
    </lineage>
</organism>
<dbReference type="Proteomes" id="UP000199305">
    <property type="component" value="Unassembled WGS sequence"/>
</dbReference>
<reference evidence="3" key="1">
    <citation type="submission" date="2016-10" db="EMBL/GenBank/DDBJ databases">
        <authorList>
            <person name="Varghese N."/>
            <person name="Submissions S."/>
        </authorList>
    </citation>
    <scope>NUCLEOTIDE SEQUENCE [LARGE SCALE GENOMIC DNA]</scope>
    <source>
        <strain evidence="3">CGMCC 1.10658</strain>
    </source>
</reference>
<dbReference type="OrthoDB" id="9814067at2"/>
<dbReference type="SUPFAM" id="SSF143422">
    <property type="entry name" value="Transposase IS200-like"/>
    <property type="match status" value="1"/>
</dbReference>
<accession>A0A1G9DLG8</accession>
<dbReference type="InterPro" id="IPR036515">
    <property type="entry name" value="Transposase_17_sf"/>
</dbReference>
<dbReference type="STRING" id="658219.SAMN05216212_2859"/>
<evidence type="ECO:0000259" key="1">
    <source>
        <dbReference type="SMART" id="SM01321"/>
    </source>
</evidence>
<dbReference type="PANTHER" id="PTHR34322">
    <property type="entry name" value="TRANSPOSASE, Y1_TNP DOMAIN-CONTAINING"/>
    <property type="match status" value="1"/>
</dbReference>
<protein>
    <submittedName>
        <fullName evidence="2">Putative transposase</fullName>
    </submittedName>
</protein>
<dbReference type="AlphaFoldDB" id="A0A1G9DLG8"/>
<gene>
    <name evidence="2" type="ORF">SAMN05216212_2859</name>
</gene>
<dbReference type="GO" id="GO:0006313">
    <property type="term" value="P:DNA transposition"/>
    <property type="evidence" value="ECO:0007669"/>
    <property type="project" value="InterPro"/>
</dbReference>
<dbReference type="EMBL" id="FNFH01000006">
    <property type="protein sequence ID" value="SDK64736.1"/>
    <property type="molecule type" value="Genomic_DNA"/>
</dbReference>
<name>A0A1G9DLG8_9GAMM</name>
<dbReference type="GO" id="GO:0003677">
    <property type="term" value="F:DNA binding"/>
    <property type="evidence" value="ECO:0007669"/>
    <property type="project" value="InterPro"/>
</dbReference>
<evidence type="ECO:0000313" key="2">
    <source>
        <dbReference type="EMBL" id="SDK64736.1"/>
    </source>
</evidence>